<dbReference type="InterPro" id="IPR000524">
    <property type="entry name" value="Tscrpt_reg_HTH_GntR"/>
</dbReference>
<keyword evidence="2" id="KW-0805">Transcription regulation</keyword>
<dbReference type="PRINTS" id="PR00035">
    <property type="entry name" value="HTHGNTR"/>
</dbReference>
<dbReference type="Gene3D" id="1.10.10.10">
    <property type="entry name" value="Winged helix-like DNA-binding domain superfamily/Winged helix DNA-binding domain"/>
    <property type="match status" value="1"/>
</dbReference>
<evidence type="ECO:0000256" key="6">
    <source>
        <dbReference type="ARBA" id="ARBA00039592"/>
    </source>
</evidence>
<proteinExistence type="predicted"/>
<evidence type="ECO:0000313" key="8">
    <source>
        <dbReference type="EMBL" id="NDY91343.1"/>
    </source>
</evidence>
<dbReference type="CDD" id="cd07377">
    <property type="entry name" value="WHTH_GntR"/>
    <property type="match status" value="1"/>
</dbReference>
<dbReference type="Proteomes" id="UP000484255">
    <property type="component" value="Unassembled WGS sequence"/>
</dbReference>
<dbReference type="RefSeq" id="WP_163457189.1">
    <property type="nucleotide sequence ID" value="NZ_JAAGOH010000008.1"/>
</dbReference>
<evidence type="ECO:0000313" key="9">
    <source>
        <dbReference type="Proteomes" id="UP000484255"/>
    </source>
</evidence>
<evidence type="ECO:0000256" key="5">
    <source>
        <dbReference type="ARBA" id="ARBA00037357"/>
    </source>
</evidence>
<dbReference type="Pfam" id="PF00392">
    <property type="entry name" value="GntR"/>
    <property type="match status" value="1"/>
</dbReference>
<comment type="function">
    <text evidence="5">Transcriptional repressor for the pyruvate dehydrogenase complex genes aceEF and lpd.</text>
</comment>
<dbReference type="InterPro" id="IPR011711">
    <property type="entry name" value="GntR_C"/>
</dbReference>
<dbReference type="InterPro" id="IPR036390">
    <property type="entry name" value="WH_DNA-bd_sf"/>
</dbReference>
<dbReference type="InterPro" id="IPR008920">
    <property type="entry name" value="TF_FadR/GntR_C"/>
</dbReference>
<dbReference type="PROSITE" id="PS50949">
    <property type="entry name" value="HTH_GNTR"/>
    <property type="match status" value="1"/>
</dbReference>
<reference evidence="8 9" key="1">
    <citation type="submission" date="2020-02" db="EMBL/GenBank/DDBJ databases">
        <title>Ideonella bacterium strain TBM-1.</title>
        <authorList>
            <person name="Chen W.-M."/>
        </authorList>
    </citation>
    <scope>NUCLEOTIDE SEQUENCE [LARGE SCALE GENOMIC DNA]</scope>
    <source>
        <strain evidence="8 9">TBM-1</strain>
    </source>
</reference>
<keyword evidence="3" id="KW-0238">DNA-binding</keyword>
<dbReference type="SMART" id="SM00895">
    <property type="entry name" value="FCD"/>
    <property type="match status" value="1"/>
</dbReference>
<dbReference type="EMBL" id="JAAGOH010000008">
    <property type="protein sequence ID" value="NDY91343.1"/>
    <property type="molecule type" value="Genomic_DNA"/>
</dbReference>
<keyword evidence="4" id="KW-0804">Transcription</keyword>
<dbReference type="PANTHER" id="PTHR43537:SF34">
    <property type="entry name" value="PYRUVATE DEHYDROGENASE COMPLEX REPRESSOR"/>
    <property type="match status" value="1"/>
</dbReference>
<dbReference type="PANTHER" id="PTHR43537">
    <property type="entry name" value="TRANSCRIPTIONAL REGULATOR, GNTR FAMILY"/>
    <property type="match status" value="1"/>
</dbReference>
<accession>A0A7C9TK18</accession>
<gene>
    <name evidence="8" type="ORF">G3A44_09085</name>
</gene>
<dbReference type="GO" id="GO:0003700">
    <property type="term" value="F:DNA-binding transcription factor activity"/>
    <property type="evidence" value="ECO:0007669"/>
    <property type="project" value="InterPro"/>
</dbReference>
<name>A0A7C9TK18_9BURK</name>
<evidence type="ECO:0000256" key="3">
    <source>
        <dbReference type="ARBA" id="ARBA00023125"/>
    </source>
</evidence>
<dbReference type="Pfam" id="PF07729">
    <property type="entry name" value="FCD"/>
    <property type="match status" value="1"/>
</dbReference>
<dbReference type="SMART" id="SM00345">
    <property type="entry name" value="HTH_GNTR"/>
    <property type="match status" value="1"/>
</dbReference>
<dbReference type="AlphaFoldDB" id="A0A7C9TK18"/>
<evidence type="ECO:0000256" key="4">
    <source>
        <dbReference type="ARBA" id="ARBA00023163"/>
    </source>
</evidence>
<keyword evidence="9" id="KW-1185">Reference proteome</keyword>
<comment type="caution">
    <text evidence="8">The sequence shown here is derived from an EMBL/GenBank/DDBJ whole genome shotgun (WGS) entry which is preliminary data.</text>
</comment>
<dbReference type="GO" id="GO:0003677">
    <property type="term" value="F:DNA binding"/>
    <property type="evidence" value="ECO:0007669"/>
    <property type="project" value="UniProtKB-KW"/>
</dbReference>
<feature type="domain" description="HTH gntR-type" evidence="7">
    <location>
        <begin position="7"/>
        <end position="76"/>
    </location>
</feature>
<dbReference type="SUPFAM" id="SSF48008">
    <property type="entry name" value="GntR ligand-binding domain-like"/>
    <property type="match status" value="1"/>
</dbReference>
<organism evidence="8 9">
    <name type="scientific">Ideonella livida</name>
    <dbReference type="NCBI Taxonomy" id="2707176"/>
    <lineage>
        <taxon>Bacteria</taxon>
        <taxon>Pseudomonadati</taxon>
        <taxon>Pseudomonadota</taxon>
        <taxon>Betaproteobacteria</taxon>
        <taxon>Burkholderiales</taxon>
        <taxon>Sphaerotilaceae</taxon>
        <taxon>Ideonella</taxon>
    </lineage>
</organism>
<protein>
    <recommendedName>
        <fullName evidence="6">Pyruvate dehydrogenase complex repressor</fullName>
    </recommendedName>
</protein>
<dbReference type="SUPFAM" id="SSF46785">
    <property type="entry name" value="Winged helix' DNA-binding domain"/>
    <property type="match status" value="1"/>
</dbReference>
<evidence type="ECO:0000259" key="7">
    <source>
        <dbReference type="PROSITE" id="PS50949"/>
    </source>
</evidence>
<evidence type="ECO:0000256" key="1">
    <source>
        <dbReference type="ARBA" id="ARBA00022491"/>
    </source>
</evidence>
<dbReference type="Gene3D" id="1.20.120.530">
    <property type="entry name" value="GntR ligand-binding domain-like"/>
    <property type="match status" value="1"/>
</dbReference>
<sequence>MKHHLHARVSDGLATRLEREIVREGRWKPGERLPAEREWAQTLGVSRGALREALGQLAERGLVQRRHGSGTWVSDQPDARKGDPWAQLLQRQPLMQGDLLEFREMLEIRCAELAAQRADASDRARLTERLAAVDAAYAGADRQAQVQADVAFHRALADATHNPVFGYLVATLLDLLHQHVHLSIADLAPRSDEAQALCRQHGALCAAVLAADAPAAAQAAGEHIHFVRQRWRQRLD</sequence>
<dbReference type="InterPro" id="IPR036388">
    <property type="entry name" value="WH-like_DNA-bd_sf"/>
</dbReference>
<keyword evidence="1" id="KW-0678">Repressor</keyword>
<evidence type="ECO:0000256" key="2">
    <source>
        <dbReference type="ARBA" id="ARBA00023015"/>
    </source>
</evidence>